<organism evidence="2 3">
    <name type="scientific">Chionoecetes opilio</name>
    <name type="common">Atlantic snow crab</name>
    <name type="synonym">Cancer opilio</name>
    <dbReference type="NCBI Taxonomy" id="41210"/>
    <lineage>
        <taxon>Eukaryota</taxon>
        <taxon>Metazoa</taxon>
        <taxon>Ecdysozoa</taxon>
        <taxon>Arthropoda</taxon>
        <taxon>Crustacea</taxon>
        <taxon>Multicrustacea</taxon>
        <taxon>Malacostraca</taxon>
        <taxon>Eumalacostraca</taxon>
        <taxon>Eucarida</taxon>
        <taxon>Decapoda</taxon>
        <taxon>Pleocyemata</taxon>
        <taxon>Brachyura</taxon>
        <taxon>Eubrachyura</taxon>
        <taxon>Majoidea</taxon>
        <taxon>Majidae</taxon>
        <taxon>Chionoecetes</taxon>
    </lineage>
</organism>
<gene>
    <name evidence="2" type="ORF">GWK47_053832</name>
</gene>
<dbReference type="EMBL" id="JACEEZ010017167">
    <property type="protein sequence ID" value="KAG0717740.1"/>
    <property type="molecule type" value="Genomic_DNA"/>
</dbReference>
<evidence type="ECO:0000313" key="2">
    <source>
        <dbReference type="EMBL" id="KAG0717740.1"/>
    </source>
</evidence>
<name>A0A8J4YAB6_CHIOP</name>
<proteinExistence type="predicted"/>
<sequence>MLALGPRATDLALLKSPRRLSERRQAGMGQGEGPGTVDVPEELVGPLPFDEATVARRSGPSPSAMQQRRGEKNPASPRRRRPSTQWSSAPWRVCDDQLCRPRHRPGGPVTISSTSTGRVVGRDDTPGPLVGAPVTYGW</sequence>
<protein>
    <submittedName>
        <fullName evidence="2">Uncharacterized protein</fullName>
    </submittedName>
</protein>
<keyword evidence="3" id="KW-1185">Reference proteome</keyword>
<dbReference type="AlphaFoldDB" id="A0A8J4YAB6"/>
<comment type="caution">
    <text evidence="2">The sequence shown here is derived from an EMBL/GenBank/DDBJ whole genome shotgun (WGS) entry which is preliminary data.</text>
</comment>
<dbReference type="Proteomes" id="UP000770661">
    <property type="component" value="Unassembled WGS sequence"/>
</dbReference>
<accession>A0A8J4YAB6</accession>
<reference evidence="2" key="1">
    <citation type="submission" date="2020-07" db="EMBL/GenBank/DDBJ databases">
        <title>The High-quality genome of the commercially important snow crab, Chionoecetes opilio.</title>
        <authorList>
            <person name="Jeong J.-H."/>
            <person name="Ryu S."/>
        </authorList>
    </citation>
    <scope>NUCLEOTIDE SEQUENCE</scope>
    <source>
        <strain evidence="2">MADBK_172401_WGS</strain>
        <tissue evidence="2">Digestive gland</tissue>
    </source>
</reference>
<feature type="region of interest" description="Disordered" evidence="1">
    <location>
        <begin position="1"/>
        <end position="138"/>
    </location>
</feature>
<evidence type="ECO:0000256" key="1">
    <source>
        <dbReference type="SAM" id="MobiDB-lite"/>
    </source>
</evidence>
<evidence type="ECO:0000313" key="3">
    <source>
        <dbReference type="Proteomes" id="UP000770661"/>
    </source>
</evidence>